<gene>
    <name evidence="2" type="ORF">CYJ79_08695</name>
</gene>
<dbReference type="Proteomes" id="UP000235119">
    <property type="component" value="Unassembled WGS sequence"/>
</dbReference>
<protein>
    <submittedName>
        <fullName evidence="2">Uncharacterized protein</fullName>
    </submittedName>
</protein>
<organism evidence="2 3">
    <name type="scientific">Lactobacillus crispatus</name>
    <dbReference type="NCBI Taxonomy" id="47770"/>
    <lineage>
        <taxon>Bacteria</taxon>
        <taxon>Bacillati</taxon>
        <taxon>Bacillota</taxon>
        <taxon>Bacilli</taxon>
        <taxon>Lactobacillales</taxon>
        <taxon>Lactobacillaceae</taxon>
        <taxon>Lactobacillus</taxon>
    </lineage>
</organism>
<keyword evidence="1" id="KW-1133">Transmembrane helix</keyword>
<evidence type="ECO:0000313" key="2">
    <source>
        <dbReference type="EMBL" id="PLT10744.1"/>
    </source>
</evidence>
<comment type="caution">
    <text evidence="2">The sequence shown here is derived from an EMBL/GenBank/DDBJ whole genome shotgun (WGS) entry which is preliminary data.</text>
</comment>
<keyword evidence="1" id="KW-0472">Membrane</keyword>
<accession>A0A2N5KWZ0</accession>
<feature type="transmembrane region" description="Helical" evidence="1">
    <location>
        <begin position="76"/>
        <end position="99"/>
    </location>
</feature>
<sequence>MRQLLQRLNNNSLYVIISLLIFGKGLGFYLNRRFFFYPPQLAWMMNNVYLDCSMMIVGVALLVYTCSRYNNNKLLGVLLALVVVLLAIISSIEIEHVIFAHEMEFVQNALSNMAIIAFIIWTARHYSKR</sequence>
<evidence type="ECO:0000313" key="3">
    <source>
        <dbReference type="Proteomes" id="UP000235119"/>
    </source>
</evidence>
<dbReference type="AlphaFoldDB" id="A0A2N5KWZ0"/>
<name>A0A2N5KWZ0_9LACO</name>
<evidence type="ECO:0000256" key="1">
    <source>
        <dbReference type="SAM" id="Phobius"/>
    </source>
</evidence>
<reference evidence="2 3" key="1">
    <citation type="submission" date="2017-12" db="EMBL/GenBank/DDBJ databases">
        <title>Phylogenetic diversity of female urinary microbiome.</title>
        <authorList>
            <person name="Thomas-White K."/>
            <person name="Wolfe A.J."/>
        </authorList>
    </citation>
    <scope>NUCLEOTIDE SEQUENCE [LARGE SCALE GENOMIC DNA]</scope>
    <source>
        <strain evidence="2 3">UMB0085</strain>
    </source>
</reference>
<feature type="transmembrane region" description="Helical" evidence="1">
    <location>
        <begin position="12"/>
        <end position="30"/>
    </location>
</feature>
<proteinExistence type="predicted"/>
<dbReference type="RefSeq" id="WP_081305074.1">
    <property type="nucleotide sequence ID" value="NZ_MAKH01000069.1"/>
</dbReference>
<keyword evidence="1" id="KW-0812">Transmembrane</keyword>
<feature type="transmembrane region" description="Helical" evidence="1">
    <location>
        <begin position="42"/>
        <end position="64"/>
    </location>
</feature>
<feature type="transmembrane region" description="Helical" evidence="1">
    <location>
        <begin position="105"/>
        <end position="123"/>
    </location>
</feature>
<dbReference type="EMBL" id="PKIW01000046">
    <property type="protein sequence ID" value="PLT10744.1"/>
    <property type="molecule type" value="Genomic_DNA"/>
</dbReference>